<dbReference type="InterPro" id="IPR011041">
    <property type="entry name" value="Quinoprot_gluc/sorb_DH_b-prop"/>
</dbReference>
<dbReference type="EMBL" id="MU251395">
    <property type="protein sequence ID" value="KAG9236982.1"/>
    <property type="molecule type" value="Genomic_DNA"/>
</dbReference>
<dbReference type="InterPro" id="IPR054539">
    <property type="entry name" value="Beta-prop_PDH"/>
</dbReference>
<feature type="domain" description="Pyrroloquinoline quinone-dependent pyranose dehydrogenase beta-propeller" evidence="2">
    <location>
        <begin position="238"/>
        <end position="633"/>
    </location>
</feature>
<protein>
    <recommendedName>
        <fullName evidence="5">Cellobiose dehydrogenase cytochrome domain-containing protein</fullName>
    </recommendedName>
</protein>
<dbReference type="PANTHER" id="PTHR47797">
    <property type="entry name" value="DEHYDROGENASE, PUTATIVE (AFU_ORTHOLOGUE AFUA_8G05805)-RELATED"/>
    <property type="match status" value="1"/>
</dbReference>
<dbReference type="Proteomes" id="UP000824998">
    <property type="component" value="Unassembled WGS sequence"/>
</dbReference>
<evidence type="ECO:0000313" key="4">
    <source>
        <dbReference type="Proteomes" id="UP000824998"/>
    </source>
</evidence>
<dbReference type="SUPFAM" id="SSF50952">
    <property type="entry name" value="Soluble quinoprotein glucose dehydrogenase"/>
    <property type="match status" value="1"/>
</dbReference>
<dbReference type="Pfam" id="PF22807">
    <property type="entry name" value="TrAA12"/>
    <property type="match status" value="1"/>
</dbReference>
<accession>A0A9P8C854</accession>
<keyword evidence="4" id="KW-1185">Reference proteome</keyword>
<dbReference type="AlphaFoldDB" id="A0A9P8C854"/>
<proteinExistence type="predicted"/>
<dbReference type="InterPro" id="IPR015920">
    <property type="entry name" value="Cellobiose_DH-like_cyt"/>
</dbReference>
<dbReference type="Gene3D" id="2.120.10.30">
    <property type="entry name" value="TolB, C-terminal domain"/>
    <property type="match status" value="1"/>
</dbReference>
<dbReference type="CDD" id="cd09630">
    <property type="entry name" value="CDH_like_cytochrome"/>
    <property type="match status" value="1"/>
</dbReference>
<sequence length="634" mass="66498">MACDAATSICYSQYTVPGRGITYGIALPADADATGNYDAIISVTATTATKWAGFCWGGTMVFNPLTLSWPDGKGGATVSARFAFGLGLPQGYDGAEHFPMKGTMSNATHWTQTSLCKGCTQYQGGDGEIATLNSTGVVQFAWAEGTNPVSEPANNASSFSPHQNIGTWQHDLNAARSPKFESWVANNLLGPAATAAPTSATAASTMKTSTVATAKPIVTAAVPASCPNGGTPKFRSNLAAGWKATKVLGGLTSPRSIVFDTLGNMLVVQNGRGVSVHTMSADGCITSTKMLISANYLNHGLALSIDGKTIYASGSTAAYAYPYTASSQSVGARTTVVTGMYYGGSHTSRTLLIGAHAPNLLVVSHGSNANFDYAAGNPKTARAIVKVFDLDKTPNGGHNFVSGGWNAGYGLRNEVGITFDDNNMLWGVENSGDDFRRTVNGQSRDVHQDNPAEKLNYLGDITKPNDNWYGYPTCFAVWKASDFASEGLQIGDHFVVAPNNTFKDANCKTAVVAPSLVFQAHSAPIDSKFDAGSQNLYVTFHGSWNRNPTTGFKLVVVPFKKAADGAYVPVSPLNTQNGYSDVMWNPNVAGCAGNGPVASSGCFRPAGLGFDGSGRMYMTSDTSSDGELWVLGKS</sequence>
<gene>
    <name evidence="3" type="ORF">BJ875DRAFT_502985</name>
</gene>
<reference evidence="3" key="1">
    <citation type="journal article" date="2021" name="IMA Fungus">
        <title>Genomic characterization of three marine fungi, including Emericellopsis atlantica sp. nov. with signatures of a generalist lifestyle and marine biomass degradation.</title>
        <authorList>
            <person name="Hagestad O.C."/>
            <person name="Hou L."/>
            <person name="Andersen J.H."/>
            <person name="Hansen E.H."/>
            <person name="Altermark B."/>
            <person name="Li C."/>
            <person name="Kuhnert E."/>
            <person name="Cox R.J."/>
            <person name="Crous P.W."/>
            <person name="Spatafora J.W."/>
            <person name="Lail K."/>
            <person name="Amirebrahimi M."/>
            <person name="Lipzen A."/>
            <person name="Pangilinan J."/>
            <person name="Andreopoulos W."/>
            <person name="Hayes R.D."/>
            <person name="Ng V."/>
            <person name="Grigoriev I.V."/>
            <person name="Jackson S.A."/>
            <person name="Sutton T.D.S."/>
            <person name="Dobson A.D.W."/>
            <person name="Rama T."/>
        </authorList>
    </citation>
    <scope>NUCLEOTIDE SEQUENCE</scope>
    <source>
        <strain evidence="3">TRa018bII</strain>
    </source>
</reference>
<comment type="caution">
    <text evidence="3">The sequence shown here is derived from an EMBL/GenBank/DDBJ whole genome shotgun (WGS) entry which is preliminary data.</text>
</comment>
<dbReference type="Pfam" id="PF16010">
    <property type="entry name" value="CDH-cyt"/>
    <property type="match status" value="1"/>
</dbReference>
<dbReference type="InterPro" id="IPR011042">
    <property type="entry name" value="6-blade_b-propeller_TolB-like"/>
</dbReference>
<evidence type="ECO:0000259" key="2">
    <source>
        <dbReference type="Pfam" id="PF22807"/>
    </source>
</evidence>
<name>A0A9P8C854_9HELO</name>
<evidence type="ECO:0000259" key="1">
    <source>
        <dbReference type="Pfam" id="PF16010"/>
    </source>
</evidence>
<evidence type="ECO:0000313" key="3">
    <source>
        <dbReference type="EMBL" id="KAG9236982.1"/>
    </source>
</evidence>
<dbReference type="OrthoDB" id="507128at2759"/>
<dbReference type="Gene3D" id="2.60.40.1210">
    <property type="entry name" value="Cellobiose dehydrogenase, cytochrome domain"/>
    <property type="match status" value="1"/>
</dbReference>
<organism evidence="3 4">
    <name type="scientific">Amylocarpus encephaloides</name>
    <dbReference type="NCBI Taxonomy" id="45428"/>
    <lineage>
        <taxon>Eukaryota</taxon>
        <taxon>Fungi</taxon>
        <taxon>Dikarya</taxon>
        <taxon>Ascomycota</taxon>
        <taxon>Pezizomycotina</taxon>
        <taxon>Leotiomycetes</taxon>
        <taxon>Helotiales</taxon>
        <taxon>Helotiales incertae sedis</taxon>
        <taxon>Amylocarpus</taxon>
    </lineage>
</organism>
<feature type="domain" description="Cellobiose dehydrogenase-like cytochrome" evidence="1">
    <location>
        <begin position="3"/>
        <end position="181"/>
    </location>
</feature>
<dbReference type="PANTHER" id="PTHR47797:SF5">
    <property type="entry name" value="CELLOBIOSE DEHYDROGENASE CYTOCHROME DOMAIN-CONTAINING PROTEIN"/>
    <property type="match status" value="1"/>
</dbReference>
<evidence type="ECO:0008006" key="5">
    <source>
        <dbReference type="Google" id="ProtNLM"/>
    </source>
</evidence>
<dbReference type="SUPFAM" id="SSF49344">
    <property type="entry name" value="CBD9-like"/>
    <property type="match status" value="1"/>
</dbReference>